<gene>
    <name evidence="2" type="ORF">EVJ48_01230</name>
</gene>
<feature type="non-terminal residue" evidence="2">
    <location>
        <position position="218"/>
    </location>
</feature>
<evidence type="ECO:0000313" key="3">
    <source>
        <dbReference type="Proteomes" id="UP000322454"/>
    </source>
</evidence>
<organism evidence="2 3">
    <name type="scientific">Candidatus Acidulodesulfobacterium acidiphilum</name>
    <dbReference type="NCBI Taxonomy" id="2597224"/>
    <lineage>
        <taxon>Bacteria</taxon>
        <taxon>Deltaproteobacteria</taxon>
        <taxon>Candidatus Acidulodesulfobacterales</taxon>
        <taxon>Candidatus Acidulodesulfobacterium</taxon>
    </lineage>
</organism>
<dbReference type="EMBL" id="SHMQ01000002">
    <property type="protein sequence ID" value="RZV40139.1"/>
    <property type="molecule type" value="Genomic_DNA"/>
</dbReference>
<dbReference type="Proteomes" id="UP000322454">
    <property type="component" value="Unassembled WGS sequence"/>
</dbReference>
<reference evidence="2 3" key="1">
    <citation type="submission" date="2019-01" db="EMBL/GenBank/DDBJ databases">
        <title>Insights into ecological role of a new deltaproteobacterial order Candidatus Sinidesulfobacterales (Sva0485) by metagenomics and metatranscriptomics.</title>
        <authorList>
            <person name="Tan S."/>
            <person name="Liu J."/>
            <person name="Fang Y."/>
            <person name="Hedlund B."/>
            <person name="Lian Z.-H."/>
            <person name="Huang L.-Y."/>
            <person name="Li J.-T."/>
            <person name="Huang L.-N."/>
            <person name="Li W.-J."/>
            <person name="Jiang H.-C."/>
            <person name="Dong H.-L."/>
            <person name="Shu W.-S."/>
        </authorList>
    </citation>
    <scope>NUCLEOTIDE SEQUENCE [LARGE SCALE GENOMIC DNA]</scope>
    <source>
        <strain evidence="2">AP4</strain>
    </source>
</reference>
<evidence type="ECO:0000256" key="1">
    <source>
        <dbReference type="SAM" id="SignalP"/>
    </source>
</evidence>
<name>A0A520XG38_9DELT</name>
<sequence length="218" mass="21626">MLKKILFLILFLFLFTTKAYAASPTTTYALSGSLTATNSSGISFFTLSGSTDTITGSNEAIGSITYSGGSFSGSITINSGSGSITLSGSGDTISYNGNSITYDSSTNTFSGSIPLSLTETLTEPATCSNGSAPTSGSCSGGAYLTCAESGYTLSGSTCSETVSGSFTLSGSSSNIDISGGNSSGSISMTQTEKCPTGYTLSSGSCVANTNAGATSTFV</sequence>
<proteinExistence type="predicted"/>
<evidence type="ECO:0000313" key="2">
    <source>
        <dbReference type="EMBL" id="RZV40139.1"/>
    </source>
</evidence>
<keyword evidence="1" id="KW-0732">Signal</keyword>
<dbReference type="AlphaFoldDB" id="A0A520XG38"/>
<accession>A0A520XG38</accession>
<comment type="caution">
    <text evidence="2">The sequence shown here is derived from an EMBL/GenBank/DDBJ whole genome shotgun (WGS) entry which is preliminary data.</text>
</comment>
<feature type="chain" id="PRO_5021921422" evidence="1">
    <location>
        <begin position="22"/>
        <end position="218"/>
    </location>
</feature>
<protein>
    <submittedName>
        <fullName evidence="2">Uncharacterized protein</fullName>
    </submittedName>
</protein>
<feature type="signal peptide" evidence="1">
    <location>
        <begin position="1"/>
        <end position="21"/>
    </location>
</feature>